<evidence type="ECO:0000256" key="1">
    <source>
        <dbReference type="SAM" id="Phobius"/>
    </source>
</evidence>
<dbReference type="RefSeq" id="WP_118890459.1">
    <property type="nucleotide sequence ID" value="NZ_PHUT01000027.1"/>
</dbReference>
<dbReference type="InterPro" id="IPR006542">
    <property type="entry name" value="DUF1093"/>
</dbReference>
<dbReference type="Pfam" id="PF06486">
    <property type="entry name" value="DUF1093"/>
    <property type="match status" value="1"/>
</dbReference>
<accession>A0A417Y9L4</accession>
<dbReference type="OrthoDB" id="8719215at2"/>
<keyword evidence="1" id="KW-1133">Transmembrane helix</keyword>
<sequence>MKKIIGITIGIVSILLVAAVVILATVDFNRFGKENVYVQVGEPSYADESQLDSGEIMTTYWYELPAYHEDGNVLNVEFSAQKELKQGAYLKLYVKQENEVTSYDEVSWEEIPESAQEELEQ</sequence>
<feature type="transmembrane region" description="Helical" evidence="1">
    <location>
        <begin position="6"/>
        <end position="26"/>
    </location>
</feature>
<reference evidence="2 3" key="1">
    <citation type="journal article" date="2007" name="Int. J. Syst. Evol. Microbiol.">
        <title>Oceanobacillus profundus sp. nov., isolated from a deep-sea sediment core.</title>
        <authorList>
            <person name="Kim Y.G."/>
            <person name="Choi D.H."/>
            <person name="Hyun S."/>
            <person name="Cho B.C."/>
        </authorList>
    </citation>
    <scope>NUCLEOTIDE SEQUENCE [LARGE SCALE GENOMIC DNA]</scope>
    <source>
        <strain evidence="2 3">DSM 18246</strain>
    </source>
</reference>
<dbReference type="EMBL" id="QWEH01000028">
    <property type="protein sequence ID" value="RHW29378.1"/>
    <property type="molecule type" value="Genomic_DNA"/>
</dbReference>
<proteinExistence type="predicted"/>
<name>A0A417Y9L4_9BACI</name>
<keyword evidence="3" id="KW-1185">Reference proteome</keyword>
<dbReference type="InterPro" id="IPR036166">
    <property type="entry name" value="YxeA-like_sf"/>
</dbReference>
<protein>
    <submittedName>
        <fullName evidence="2">YxeA family protein</fullName>
    </submittedName>
</protein>
<dbReference type="PANTHER" id="PTHR36433">
    <property type="entry name" value="HYPOTHETICAL CYTOSOLIC PROTEIN"/>
    <property type="match status" value="1"/>
</dbReference>
<dbReference type="NCBIfam" id="TIGR01655">
    <property type="entry name" value="yxeA_fam"/>
    <property type="match status" value="1"/>
</dbReference>
<dbReference type="Gene3D" id="2.40.50.480">
    <property type="match status" value="1"/>
</dbReference>
<keyword evidence="1" id="KW-0812">Transmembrane</keyword>
<dbReference type="PANTHER" id="PTHR36433:SF2">
    <property type="entry name" value="YXEA FAMILY PROTEIN"/>
    <property type="match status" value="1"/>
</dbReference>
<comment type="caution">
    <text evidence="2">The sequence shown here is derived from an EMBL/GenBank/DDBJ whole genome shotgun (WGS) entry which is preliminary data.</text>
</comment>
<organism evidence="2 3">
    <name type="scientific">Oceanobacillus profundus</name>
    <dbReference type="NCBI Taxonomy" id="372463"/>
    <lineage>
        <taxon>Bacteria</taxon>
        <taxon>Bacillati</taxon>
        <taxon>Bacillota</taxon>
        <taxon>Bacilli</taxon>
        <taxon>Bacillales</taxon>
        <taxon>Bacillaceae</taxon>
        <taxon>Oceanobacillus</taxon>
    </lineage>
</organism>
<gene>
    <name evidence="2" type="ORF">D1B32_22475</name>
</gene>
<evidence type="ECO:0000313" key="2">
    <source>
        <dbReference type="EMBL" id="RHW29378.1"/>
    </source>
</evidence>
<keyword evidence="1" id="KW-0472">Membrane</keyword>
<dbReference type="AlphaFoldDB" id="A0A417Y9L4"/>
<dbReference type="SUPFAM" id="SSF159121">
    <property type="entry name" value="BC4932-like"/>
    <property type="match status" value="1"/>
</dbReference>
<dbReference type="Proteomes" id="UP000285456">
    <property type="component" value="Unassembled WGS sequence"/>
</dbReference>
<evidence type="ECO:0000313" key="3">
    <source>
        <dbReference type="Proteomes" id="UP000285456"/>
    </source>
</evidence>